<organism evidence="1 2">
    <name type="scientific">Araneus ventricosus</name>
    <name type="common">Orbweaver spider</name>
    <name type="synonym">Epeira ventricosa</name>
    <dbReference type="NCBI Taxonomy" id="182803"/>
    <lineage>
        <taxon>Eukaryota</taxon>
        <taxon>Metazoa</taxon>
        <taxon>Ecdysozoa</taxon>
        <taxon>Arthropoda</taxon>
        <taxon>Chelicerata</taxon>
        <taxon>Arachnida</taxon>
        <taxon>Araneae</taxon>
        <taxon>Araneomorphae</taxon>
        <taxon>Entelegynae</taxon>
        <taxon>Araneoidea</taxon>
        <taxon>Araneidae</taxon>
        <taxon>Araneus</taxon>
    </lineage>
</organism>
<accession>A0A4Y2C6R8</accession>
<dbReference type="EMBL" id="BGPR01000148">
    <property type="protein sequence ID" value="GBL99356.1"/>
    <property type="molecule type" value="Genomic_DNA"/>
</dbReference>
<evidence type="ECO:0000313" key="2">
    <source>
        <dbReference type="Proteomes" id="UP000499080"/>
    </source>
</evidence>
<name>A0A4Y2C6R8_ARAVE</name>
<keyword evidence="2" id="KW-1185">Reference proteome</keyword>
<dbReference type="PANTHER" id="PTHR16260:SF3">
    <property type="entry name" value="CHROMOSOME 14 OPEN READING FRAME 119-LIKE-RELATED"/>
    <property type="match status" value="1"/>
</dbReference>
<protein>
    <submittedName>
        <fullName evidence="1">Uncharacterized protein</fullName>
    </submittedName>
</protein>
<dbReference type="Proteomes" id="UP000499080">
    <property type="component" value="Unassembled WGS sequence"/>
</dbReference>
<dbReference type="InterPro" id="IPR028019">
    <property type="entry name" value="DUF4508"/>
</dbReference>
<dbReference type="OrthoDB" id="6514241at2759"/>
<evidence type="ECO:0000313" key="1">
    <source>
        <dbReference type="EMBL" id="GBL99356.1"/>
    </source>
</evidence>
<reference evidence="1 2" key="1">
    <citation type="journal article" date="2019" name="Sci. Rep.">
        <title>Orb-weaving spider Araneus ventricosus genome elucidates the spidroin gene catalogue.</title>
        <authorList>
            <person name="Kono N."/>
            <person name="Nakamura H."/>
            <person name="Ohtoshi R."/>
            <person name="Moran D.A.P."/>
            <person name="Shinohara A."/>
            <person name="Yoshida Y."/>
            <person name="Fujiwara M."/>
            <person name="Mori M."/>
            <person name="Tomita M."/>
            <person name="Arakawa K."/>
        </authorList>
    </citation>
    <scope>NUCLEOTIDE SEQUENCE [LARGE SCALE GENOMIC DNA]</scope>
</reference>
<dbReference type="Pfam" id="PF14969">
    <property type="entry name" value="DUF4508"/>
    <property type="match status" value="1"/>
</dbReference>
<gene>
    <name evidence="1" type="ORF">AVEN_206773_1</name>
</gene>
<dbReference type="PANTHER" id="PTHR16260">
    <property type="entry name" value="SIMILAR TO 1700123O20RIK PROTEIN"/>
    <property type="match status" value="1"/>
</dbReference>
<sequence length="112" mass="13378">MANKGPIGIAEQLNYLIQWFMEYSEMQKEDFYAILLDAYSHKDMNGVSNSLNSLDLNNERPPSIFQCRMKLFREWHANWNEEERNEFLARLGRMDEKFMEKFNAERGCNNVD</sequence>
<comment type="caution">
    <text evidence="1">The sequence shown here is derived from an EMBL/GenBank/DDBJ whole genome shotgun (WGS) entry which is preliminary data.</text>
</comment>
<dbReference type="AlphaFoldDB" id="A0A4Y2C6R8"/>
<proteinExistence type="predicted"/>